<accession>W6YQW3</accession>
<keyword evidence="2" id="KW-1185">Reference proteome</keyword>
<proteinExistence type="predicted"/>
<dbReference type="GeneID" id="19117616"/>
<evidence type="ECO:0000313" key="1">
    <source>
        <dbReference type="EMBL" id="EUC40025.1"/>
    </source>
</evidence>
<name>W6YQW3_COCMI</name>
<organism evidence="1 2">
    <name type="scientific">Bipolaris oryzae ATCC 44560</name>
    <dbReference type="NCBI Taxonomy" id="930090"/>
    <lineage>
        <taxon>Eukaryota</taxon>
        <taxon>Fungi</taxon>
        <taxon>Dikarya</taxon>
        <taxon>Ascomycota</taxon>
        <taxon>Pezizomycotina</taxon>
        <taxon>Dothideomycetes</taxon>
        <taxon>Pleosporomycetidae</taxon>
        <taxon>Pleosporales</taxon>
        <taxon>Pleosporineae</taxon>
        <taxon>Pleosporaceae</taxon>
        <taxon>Bipolaris</taxon>
    </lineage>
</organism>
<evidence type="ECO:0008006" key="3">
    <source>
        <dbReference type="Google" id="ProtNLM"/>
    </source>
</evidence>
<protein>
    <recommendedName>
        <fullName evidence="3">Prion-inhibition and propagation HeLo domain-containing protein</fullName>
    </recommendedName>
</protein>
<sequence length="271" mass="29680">MTAVFQLRVGTVDLIDKFNAIIYAFENTKPGKTIEETLQLEILKLRLCRWCDAIVQLAVTTNETPEGADTVIFGSYLDFIHTLAQGTETSPSTALMNASGDRDPADFWLIQTLQDVAEAHRGLSRQPSSTPGRSKGAIPKPVLMMAKVQVDQLEVIGLQAKLSQLRLADAEAFKTHRQVCEQDIGLLKRCAMAVDPEFGKMLRLGGDSYANIEVRDKAIGHYGHNIRSGERVESVAYSGITAGGESITHFGHTIGNFKGKTVFDGIQKTDK</sequence>
<evidence type="ECO:0000313" key="2">
    <source>
        <dbReference type="Proteomes" id="UP000054032"/>
    </source>
</evidence>
<dbReference type="HOGENOM" id="CLU_1026684_0_0_1"/>
<dbReference type="AlphaFoldDB" id="W6YQW3"/>
<dbReference type="RefSeq" id="XP_007693457.1">
    <property type="nucleotide sequence ID" value="XM_007695267.1"/>
</dbReference>
<dbReference type="EMBL" id="KI964207">
    <property type="protein sequence ID" value="EUC40025.1"/>
    <property type="molecule type" value="Genomic_DNA"/>
</dbReference>
<dbReference type="Proteomes" id="UP000054032">
    <property type="component" value="Unassembled WGS sequence"/>
</dbReference>
<dbReference type="KEGG" id="bor:COCMIDRAFT_10014"/>
<reference evidence="1 2" key="1">
    <citation type="journal article" date="2013" name="PLoS Genet.">
        <title>Comparative genome structure, secondary metabolite, and effector coding capacity across Cochliobolus pathogens.</title>
        <authorList>
            <person name="Condon B.J."/>
            <person name="Leng Y."/>
            <person name="Wu D."/>
            <person name="Bushley K.E."/>
            <person name="Ohm R.A."/>
            <person name="Otillar R."/>
            <person name="Martin J."/>
            <person name="Schackwitz W."/>
            <person name="Grimwood J."/>
            <person name="MohdZainudin N."/>
            <person name="Xue C."/>
            <person name="Wang R."/>
            <person name="Manning V.A."/>
            <person name="Dhillon B."/>
            <person name="Tu Z.J."/>
            <person name="Steffenson B.J."/>
            <person name="Salamov A."/>
            <person name="Sun H."/>
            <person name="Lowry S."/>
            <person name="LaButti K."/>
            <person name="Han J."/>
            <person name="Copeland A."/>
            <person name="Lindquist E."/>
            <person name="Barry K."/>
            <person name="Schmutz J."/>
            <person name="Baker S.E."/>
            <person name="Ciuffetti L.M."/>
            <person name="Grigoriev I.V."/>
            <person name="Zhong S."/>
            <person name="Turgeon B.G."/>
        </authorList>
    </citation>
    <scope>NUCLEOTIDE SEQUENCE [LARGE SCALE GENOMIC DNA]</scope>
    <source>
        <strain evidence="1 2">ATCC 44560</strain>
    </source>
</reference>
<gene>
    <name evidence="1" type="ORF">COCMIDRAFT_10014</name>
</gene>
<dbReference type="OrthoDB" id="20872at2759"/>